<keyword evidence="2 9" id="KW-0812">Transmembrane</keyword>
<keyword evidence="3 10" id="KW-0732">Signal</keyword>
<dbReference type="GO" id="GO:0005886">
    <property type="term" value="C:plasma membrane"/>
    <property type="evidence" value="ECO:0007669"/>
    <property type="project" value="UniProtKB-ARBA"/>
</dbReference>
<dbReference type="EMBL" id="JADWDJ010000009">
    <property type="protein sequence ID" value="KAG5276387.1"/>
    <property type="molecule type" value="Genomic_DNA"/>
</dbReference>
<evidence type="ECO:0000313" key="12">
    <source>
        <dbReference type="EMBL" id="KAG5276387.1"/>
    </source>
</evidence>
<dbReference type="InterPro" id="IPR007110">
    <property type="entry name" value="Ig-like_dom"/>
</dbReference>
<dbReference type="Pfam" id="PF13927">
    <property type="entry name" value="Ig_3"/>
    <property type="match status" value="3"/>
</dbReference>
<dbReference type="InterPro" id="IPR003599">
    <property type="entry name" value="Ig_sub"/>
</dbReference>
<dbReference type="SUPFAM" id="SSF48726">
    <property type="entry name" value="Immunoglobulin"/>
    <property type="match status" value="8"/>
</dbReference>
<reference evidence="12" key="1">
    <citation type="submission" date="2020-10" db="EMBL/GenBank/DDBJ databases">
        <title>Chromosome-scale genome assembly of the Allis shad, Alosa alosa.</title>
        <authorList>
            <person name="Margot Z."/>
            <person name="Christophe K."/>
            <person name="Cabau C."/>
            <person name="Louis A."/>
            <person name="Berthelot C."/>
            <person name="Parey E."/>
            <person name="Roest Crollius H."/>
            <person name="Montfort J."/>
            <person name="Robinson-Rechavi M."/>
            <person name="Bucao C."/>
            <person name="Bouchez O."/>
            <person name="Gislard M."/>
            <person name="Lluch J."/>
            <person name="Milhes M."/>
            <person name="Lampietro C."/>
            <person name="Lopez Roques C."/>
            <person name="Donnadieu C."/>
            <person name="Braasch I."/>
            <person name="Desvignes T."/>
            <person name="Postlethwait J."/>
            <person name="Bobe J."/>
            <person name="Guiguen Y."/>
        </authorList>
    </citation>
    <scope>NUCLEOTIDE SEQUENCE</scope>
    <source>
        <strain evidence="12">M-15738</strain>
        <tissue evidence="12">Blood</tissue>
    </source>
</reference>
<dbReference type="PRINTS" id="PR01838">
    <property type="entry name" value="NCAMFAMILY"/>
</dbReference>
<accession>A0AAV6GRW3</accession>
<comment type="subcellular location">
    <subcellularLocation>
        <location evidence="1">Membrane</location>
        <topology evidence="1">Single-pass type I membrane protein</topology>
    </subcellularLocation>
</comment>
<dbReference type="InterPro" id="IPR036179">
    <property type="entry name" value="Ig-like_dom_sf"/>
</dbReference>
<evidence type="ECO:0000256" key="8">
    <source>
        <dbReference type="ARBA" id="ARBA00023319"/>
    </source>
</evidence>
<dbReference type="AlphaFoldDB" id="A0AAV6GRW3"/>
<dbReference type="CDD" id="cd00096">
    <property type="entry name" value="Ig"/>
    <property type="match status" value="2"/>
</dbReference>
<dbReference type="InterPro" id="IPR003598">
    <property type="entry name" value="Ig_sub2"/>
</dbReference>
<feature type="transmembrane region" description="Helical" evidence="9">
    <location>
        <begin position="764"/>
        <end position="786"/>
    </location>
</feature>
<dbReference type="GO" id="GO:0098609">
    <property type="term" value="P:cell-cell adhesion"/>
    <property type="evidence" value="ECO:0007669"/>
    <property type="project" value="TreeGrafter"/>
</dbReference>
<feature type="chain" id="PRO_5043955548" description="Ig-like domain-containing protein" evidence="10">
    <location>
        <begin position="18"/>
        <end position="804"/>
    </location>
</feature>
<dbReference type="SMART" id="SM00409">
    <property type="entry name" value="IG"/>
    <property type="match status" value="7"/>
</dbReference>
<organism evidence="12 13">
    <name type="scientific">Alosa alosa</name>
    <name type="common">allis shad</name>
    <dbReference type="NCBI Taxonomy" id="278164"/>
    <lineage>
        <taxon>Eukaryota</taxon>
        <taxon>Metazoa</taxon>
        <taxon>Chordata</taxon>
        <taxon>Craniata</taxon>
        <taxon>Vertebrata</taxon>
        <taxon>Euteleostomi</taxon>
        <taxon>Actinopterygii</taxon>
        <taxon>Neopterygii</taxon>
        <taxon>Teleostei</taxon>
        <taxon>Clupei</taxon>
        <taxon>Clupeiformes</taxon>
        <taxon>Clupeoidei</taxon>
        <taxon>Clupeidae</taxon>
        <taxon>Alosa</taxon>
    </lineage>
</organism>
<dbReference type="PROSITE" id="PS50835">
    <property type="entry name" value="IG_LIKE"/>
    <property type="match status" value="8"/>
</dbReference>
<keyword evidence="5 9" id="KW-0472">Membrane</keyword>
<evidence type="ECO:0000256" key="6">
    <source>
        <dbReference type="ARBA" id="ARBA00023157"/>
    </source>
</evidence>
<feature type="domain" description="Ig-like" evidence="11">
    <location>
        <begin position="384"/>
        <end position="472"/>
    </location>
</feature>
<evidence type="ECO:0000256" key="7">
    <source>
        <dbReference type="ARBA" id="ARBA00023180"/>
    </source>
</evidence>
<keyword evidence="4 9" id="KW-1133">Transmembrane helix</keyword>
<evidence type="ECO:0000313" key="13">
    <source>
        <dbReference type="Proteomes" id="UP000823561"/>
    </source>
</evidence>
<evidence type="ECO:0000256" key="3">
    <source>
        <dbReference type="ARBA" id="ARBA00022729"/>
    </source>
</evidence>
<dbReference type="InterPro" id="IPR003597">
    <property type="entry name" value="Ig_C1-set"/>
</dbReference>
<dbReference type="InterPro" id="IPR009138">
    <property type="entry name" value="Neural_cell_adh"/>
</dbReference>
<dbReference type="Pfam" id="PF13895">
    <property type="entry name" value="Ig_2"/>
    <property type="match status" value="2"/>
</dbReference>
<name>A0AAV6GRW3_9TELE</name>
<evidence type="ECO:0000256" key="9">
    <source>
        <dbReference type="SAM" id="Phobius"/>
    </source>
</evidence>
<gene>
    <name evidence="12" type="ORF">AALO_G00131310</name>
</gene>
<evidence type="ECO:0000256" key="2">
    <source>
        <dbReference type="ARBA" id="ARBA00022692"/>
    </source>
</evidence>
<evidence type="ECO:0000256" key="5">
    <source>
        <dbReference type="ARBA" id="ARBA00023136"/>
    </source>
</evidence>
<dbReference type="PANTHER" id="PTHR11640:SF31">
    <property type="entry name" value="IRREGULAR CHIASM C-ROUGHEST PROTEIN-RELATED"/>
    <property type="match status" value="1"/>
</dbReference>
<evidence type="ECO:0000259" key="11">
    <source>
        <dbReference type="PROSITE" id="PS50835"/>
    </source>
</evidence>
<keyword evidence="7" id="KW-0325">Glycoprotein</keyword>
<keyword evidence="13" id="KW-1185">Reference proteome</keyword>
<keyword evidence="8" id="KW-0393">Immunoglobulin domain</keyword>
<feature type="signal peptide" evidence="10">
    <location>
        <begin position="1"/>
        <end position="17"/>
    </location>
</feature>
<feature type="domain" description="Ig-like" evidence="11">
    <location>
        <begin position="579"/>
        <end position="664"/>
    </location>
</feature>
<feature type="domain" description="Ig-like" evidence="11">
    <location>
        <begin position="667"/>
        <end position="749"/>
    </location>
</feature>
<feature type="domain" description="Ig-like" evidence="11">
    <location>
        <begin position="477"/>
        <end position="570"/>
    </location>
</feature>
<dbReference type="InterPro" id="IPR013783">
    <property type="entry name" value="Ig-like_fold"/>
</dbReference>
<sequence>MASALFWIVLFSPTVLSFVVIVSPRKGFFRVGDQERVVCNVTGCAQTPDITWGALEDKPIAASIETLGSESVITYKNVKRNDENRLVCKAKCGGEQWKQGEITVKVYEFPEVPVITGHERLVLGEPATLTCNVSGVYPGQETEMEWLTDGKTASDPVEGTGNTLVSSFPLTPTHADEGRNITCRAWHRMWGGEKSVIQTSVTLSVLYGPGEVQVSGAAEVQVGDTLSLRCSAEGRPRPQLRWRIQRLSSQWAELEGGQELVVATATHAHAGQYQCVASNTLGESHACLNVSVQGPPRNTSLTLSPPHPIREGESVTLSCRTLSVPVGKVRLLHGEKELRSAVGSEVDITLDDIKLDQAGRYHCEALNRYGTHTNSTQLTVTAHPLQLELLPVGVVTTEIGSALSLVCEASGCPHPQLSWATPSSGVEGATRDSANSPRSELSLRLDSIAQEGNYTCLARCGSVTTSRHTQVALFSFPTAPLVERSGSLLEGEQSTFRCVLRDAYPREAFLFRWLLGDLELTTQTPAETTPAFESSVSVTMEQSLRGRPLTCEAELLMGGVPDVRRRSSIAIIMDVHHPPRNTSLTLSPPHPIREGESVTLSCRTLSVPVGTVRLLHGEKELRSAVGSEVDITLPAAQLDQAGHYHCEASNQYGTHTNSTQLTVTAPPRNTTVEVFPSQRVMEGENITICCHSVSFPPPLVTLTKLGNATEFSSHNGTFVLTNLTPSDTGDYQVNVTNDLGFHTQVFTISVMERSSVPSDGWEALLIPAVVIGSTLASAALLLDFVLRSRKKGSYKLAKCNSSSA</sequence>
<protein>
    <recommendedName>
        <fullName evidence="11">Ig-like domain-containing protein</fullName>
    </recommendedName>
</protein>
<evidence type="ECO:0000256" key="4">
    <source>
        <dbReference type="ARBA" id="ARBA00022989"/>
    </source>
</evidence>
<keyword evidence="6" id="KW-1015">Disulfide bond</keyword>
<feature type="domain" description="Ig-like" evidence="11">
    <location>
        <begin position="296"/>
        <end position="381"/>
    </location>
</feature>
<feature type="domain" description="Ig-like" evidence="11">
    <location>
        <begin position="13"/>
        <end position="105"/>
    </location>
</feature>
<dbReference type="Gene3D" id="2.60.40.10">
    <property type="entry name" value="Immunoglobulins"/>
    <property type="match status" value="8"/>
</dbReference>
<dbReference type="GO" id="GO:0005911">
    <property type="term" value="C:cell-cell junction"/>
    <property type="evidence" value="ECO:0007669"/>
    <property type="project" value="TreeGrafter"/>
</dbReference>
<evidence type="ECO:0000256" key="10">
    <source>
        <dbReference type="SAM" id="SignalP"/>
    </source>
</evidence>
<proteinExistence type="predicted"/>
<feature type="domain" description="Ig-like" evidence="11">
    <location>
        <begin position="110"/>
        <end position="204"/>
    </location>
</feature>
<feature type="domain" description="Ig-like" evidence="11">
    <location>
        <begin position="209"/>
        <end position="291"/>
    </location>
</feature>
<dbReference type="PANTHER" id="PTHR11640">
    <property type="entry name" value="NEPHRIN"/>
    <property type="match status" value="1"/>
</dbReference>
<comment type="caution">
    <text evidence="12">The sequence shown here is derived from an EMBL/GenBank/DDBJ whole genome shotgun (WGS) entry which is preliminary data.</text>
</comment>
<evidence type="ECO:0000256" key="1">
    <source>
        <dbReference type="ARBA" id="ARBA00004479"/>
    </source>
</evidence>
<dbReference type="Pfam" id="PF07654">
    <property type="entry name" value="C1-set"/>
    <property type="match status" value="1"/>
</dbReference>
<dbReference type="InterPro" id="IPR051275">
    <property type="entry name" value="Cell_adhesion_signaling"/>
</dbReference>
<dbReference type="SMART" id="SM00408">
    <property type="entry name" value="IGc2"/>
    <property type="match status" value="5"/>
</dbReference>
<dbReference type="Proteomes" id="UP000823561">
    <property type="component" value="Chromosome 9"/>
</dbReference>
<dbReference type="GO" id="GO:0050839">
    <property type="term" value="F:cell adhesion molecule binding"/>
    <property type="evidence" value="ECO:0007669"/>
    <property type="project" value="TreeGrafter"/>
</dbReference>